<dbReference type="Proteomes" id="UP000070700">
    <property type="component" value="Unassembled WGS sequence"/>
</dbReference>
<organism evidence="2 3">
    <name type="scientific">Mollisia scopiformis</name>
    <name type="common">Conifer needle endophyte fungus</name>
    <name type="synonym">Phialocephala scopiformis</name>
    <dbReference type="NCBI Taxonomy" id="149040"/>
    <lineage>
        <taxon>Eukaryota</taxon>
        <taxon>Fungi</taxon>
        <taxon>Dikarya</taxon>
        <taxon>Ascomycota</taxon>
        <taxon>Pezizomycotina</taxon>
        <taxon>Leotiomycetes</taxon>
        <taxon>Helotiales</taxon>
        <taxon>Mollisiaceae</taxon>
        <taxon>Mollisia</taxon>
    </lineage>
</organism>
<evidence type="ECO:0000313" key="3">
    <source>
        <dbReference type="Proteomes" id="UP000070700"/>
    </source>
</evidence>
<dbReference type="RefSeq" id="XP_018067296.1">
    <property type="nucleotide sequence ID" value="XM_018221366.1"/>
</dbReference>
<dbReference type="InParanoid" id="A0A194WY98"/>
<feature type="domain" description="O-methyltransferase C-terminal" evidence="1">
    <location>
        <begin position="260"/>
        <end position="307"/>
    </location>
</feature>
<dbReference type="GO" id="GO:0008171">
    <property type="term" value="F:O-methyltransferase activity"/>
    <property type="evidence" value="ECO:0007669"/>
    <property type="project" value="InterPro"/>
</dbReference>
<protein>
    <submittedName>
        <fullName evidence="2">S-adenosyl-L-methionine-dependent methyltransferase</fullName>
    </submittedName>
</protein>
<dbReference type="PANTHER" id="PTHR43712">
    <property type="entry name" value="PUTATIVE (AFU_ORTHOLOGUE AFUA_4G14580)-RELATED"/>
    <property type="match status" value="1"/>
</dbReference>
<dbReference type="Pfam" id="PF00891">
    <property type="entry name" value="Methyltransf_2"/>
    <property type="match status" value="1"/>
</dbReference>
<reference evidence="2 3" key="1">
    <citation type="submission" date="2015-10" db="EMBL/GenBank/DDBJ databases">
        <title>Full genome of DAOMC 229536 Phialocephala scopiformis, a fungal endophyte of spruce producing the potent anti-insectan compound rugulosin.</title>
        <authorList>
            <consortium name="DOE Joint Genome Institute"/>
            <person name="Walker A.K."/>
            <person name="Frasz S.L."/>
            <person name="Seifert K.A."/>
            <person name="Miller J.D."/>
            <person name="Mondo S.J."/>
            <person name="Labutti K."/>
            <person name="Lipzen A."/>
            <person name="Dockter R."/>
            <person name="Kennedy M."/>
            <person name="Grigoriev I.V."/>
            <person name="Spatafora J.W."/>
        </authorList>
    </citation>
    <scope>NUCLEOTIDE SEQUENCE [LARGE SCALE GENOMIC DNA]</scope>
    <source>
        <strain evidence="2 3">CBS 120377</strain>
    </source>
</reference>
<sequence>MLGIMSTSRIVELSCIIHEHTAKVDAYLESQKLPTPSFDTSYPAKVPLSPNIQSCQDAVLDAADELTALMLGPAAGSMSRYPHSAWASLQAIQRYGIAKTFSPTTSTTFGNIARACSLSESDTRRIVRAAMTYYIFREPSPGIVAHTAASKYLAEIPALGQLVGFLRSEMWPSAARMVGAMEKWPGSEEPNETGFALAYGTDIPMFDVVGRDPERAQRMAGAMEFMHSSPAYNVRHLLENFDWGDTPSGVLVDVGGGREQPVKWADVYYLRLVLHDWSDKYAIRILRNLIPALRKGARVLVSEICVPSPCTLSPYKERPIRNFDLSMKGVQNAK</sequence>
<dbReference type="KEGG" id="psco:LY89DRAFT_756184"/>
<keyword evidence="3" id="KW-1185">Reference proteome</keyword>
<evidence type="ECO:0000259" key="1">
    <source>
        <dbReference type="Pfam" id="PF00891"/>
    </source>
</evidence>
<proteinExistence type="predicted"/>
<accession>A0A194WY98</accession>
<dbReference type="Gene3D" id="3.40.50.150">
    <property type="entry name" value="Vaccinia Virus protein VP39"/>
    <property type="match status" value="2"/>
</dbReference>
<dbReference type="GeneID" id="28831092"/>
<dbReference type="AlphaFoldDB" id="A0A194WY98"/>
<dbReference type="OrthoDB" id="1606438at2759"/>
<dbReference type="SUPFAM" id="SSF53335">
    <property type="entry name" value="S-adenosyl-L-methionine-dependent methyltransferases"/>
    <property type="match status" value="1"/>
</dbReference>
<dbReference type="InterPro" id="IPR001077">
    <property type="entry name" value="COMT_C"/>
</dbReference>
<evidence type="ECO:0000313" key="2">
    <source>
        <dbReference type="EMBL" id="KUJ12941.1"/>
    </source>
</evidence>
<dbReference type="GO" id="GO:0032259">
    <property type="term" value="P:methylation"/>
    <property type="evidence" value="ECO:0007669"/>
    <property type="project" value="UniProtKB-KW"/>
</dbReference>
<dbReference type="SUPFAM" id="SSF46785">
    <property type="entry name" value="Winged helix' DNA-binding domain"/>
    <property type="match status" value="1"/>
</dbReference>
<dbReference type="PANTHER" id="PTHR43712:SF12">
    <property type="entry name" value="STERIGMATOCYSTIN 8-O-METHYLTRANSFERASE"/>
    <property type="match status" value="1"/>
</dbReference>
<dbReference type="InterPro" id="IPR029063">
    <property type="entry name" value="SAM-dependent_MTases_sf"/>
</dbReference>
<keyword evidence="2" id="KW-0489">Methyltransferase</keyword>
<dbReference type="InterPro" id="IPR036388">
    <property type="entry name" value="WH-like_DNA-bd_sf"/>
</dbReference>
<gene>
    <name evidence="2" type="ORF">LY89DRAFT_756184</name>
</gene>
<name>A0A194WY98_MOLSC</name>
<dbReference type="EMBL" id="KQ947423">
    <property type="protein sequence ID" value="KUJ12941.1"/>
    <property type="molecule type" value="Genomic_DNA"/>
</dbReference>
<keyword evidence="2" id="KW-0808">Transferase</keyword>
<dbReference type="InterPro" id="IPR036390">
    <property type="entry name" value="WH_DNA-bd_sf"/>
</dbReference>
<dbReference type="Gene3D" id="1.10.10.10">
    <property type="entry name" value="Winged helix-like DNA-binding domain superfamily/Winged helix DNA-binding domain"/>
    <property type="match status" value="1"/>
</dbReference>